<sequence length="1007" mass="111819">MEAQIYDELEARSLAQVIFHFAAARVKAKGESVKVRDELSRLLDPVGGHDVDKYLITKILDLPSPEYDAIAPTLNFEANSSVIDHYETLLKSLVWLCAIDSFVELAGFALRQSLDVLYKRTRDQRIVPLLRAVGVVVASSVSSESRARVLELFFKSDYSAVSEAAVRHLNSDPLDMIALAVLAKSDVRAGTSTELGYPILDRAKASLIEVFKLSEKAYASAADIIAMSLQFYSHDWALQVRQIAVDCLREETATVTVPSLRRVFLMDVRPSPLARIGARGKSSDALRNEFKELYGWTGNAMDALLLGVASEGGLSPNRRLTYLARHSLAANDATSAESALMQVAIKSREIQSRVSSLQALAAEQLGDLERATKAAVDAYLANDSVPSVIPVGKLVDRLEEPSTWPQSIDLPILFGIHNTLYPGAKLSHLRFAFENFQEDNSIKIASDLSELQPPIGKDREIAYLRHVWLPEVMRQTTIYRSSAQIEEARIQVCRYLASIDAENAADYNGEIKDRVKRQEIAKGTTLVEQSKVYVDIEAIKTTLRARLGGAYARFRSLERPSPSPADRFIADLGESLEEISLSSKRSVGDLLSSIHIMSDESNAEVDAQFDSLYTDITNEFVKGDHGLNAYLSTRVRHGRLSNALRKPVADEHLVSTKKESGEGYYPNSYWEDKLDGLNATEREAVLGALDQFTRTYDSIIGHIRNDLVQVRVMHGTARGEKSEALLVYRSSNTERMFLRHQLRQLDNIDDFIDVCIDTLWAKTDQNLLRVQQTLESSVKDQFADAFDRLSHSLDGVPQVQGVLELRNAILRANTASQLKLHEVSGWFKRSTVYYREDYFPSFAVEVASNITKKTLPEHAGVPDVDVQCESFGQVMPGRTLDGMVDAFYGLLSNALAHSGLVPEELNIRVEIRLQGPSFAARVSNNVAADLPAPNDIARLAKIKAVLGEADSRSKAQAEGGSGMHKLWRTINSPFYRRPELDFGFSGAGFEVFFAFELEDYADENPVS</sequence>
<evidence type="ECO:0000313" key="1">
    <source>
        <dbReference type="EMBL" id="BCT92460.1"/>
    </source>
</evidence>
<keyword evidence="2" id="KW-1185">Reference proteome</keyword>
<accession>A0ABN6FU38</accession>
<evidence type="ECO:0000313" key="2">
    <source>
        <dbReference type="Proteomes" id="UP000681317"/>
    </source>
</evidence>
<evidence type="ECO:0008006" key="3">
    <source>
        <dbReference type="Google" id="ProtNLM"/>
    </source>
</evidence>
<organism evidence="1 2">
    <name type="scientific">Noviluteimonas caseinilytica</name>
    <dbReference type="NCBI Taxonomy" id="2675101"/>
    <lineage>
        <taxon>Bacteria</taxon>
        <taxon>Pseudomonadati</taxon>
        <taxon>Pseudomonadota</taxon>
        <taxon>Gammaproteobacteria</taxon>
        <taxon>Lysobacterales</taxon>
        <taxon>Lysobacteraceae</taxon>
        <taxon>Noviluteimonas</taxon>
    </lineage>
</organism>
<name>A0ABN6FU38_9GAMM</name>
<reference evidence="1 2" key="1">
    <citation type="submission" date="2021-03" db="EMBL/GenBank/DDBJ databases">
        <title>Complete Genome Sequences of Two Lysobacter Strains Isolated from Sea Water (Lysobacter caseinilyticus) and Soil (Lysobacter helvus) in South Korea.</title>
        <authorList>
            <person name="Watanabe Y."/>
            <person name="Arakawa K."/>
        </authorList>
    </citation>
    <scope>NUCLEOTIDE SEQUENCE [LARGE SCALE GENOMIC DNA]</scope>
    <source>
        <strain evidence="1 2">KVB24</strain>
    </source>
</reference>
<proteinExistence type="predicted"/>
<protein>
    <recommendedName>
        <fullName evidence="3">ATP-binding protein</fullName>
    </recommendedName>
</protein>
<dbReference type="EMBL" id="AP024545">
    <property type="protein sequence ID" value="BCT92460.1"/>
    <property type="molecule type" value="Genomic_DNA"/>
</dbReference>
<dbReference type="Proteomes" id="UP000681317">
    <property type="component" value="Chromosome"/>
</dbReference>
<gene>
    <name evidence="1" type="ORF">LYSCAS_14840</name>
</gene>